<reference evidence="2" key="1">
    <citation type="journal article" date="2022" name="Int. J. Mol. Sci.">
        <title>Draft Genome of Tanacetum Coccineum: Genomic Comparison of Closely Related Tanacetum-Family Plants.</title>
        <authorList>
            <person name="Yamashiro T."/>
            <person name="Shiraishi A."/>
            <person name="Nakayama K."/>
            <person name="Satake H."/>
        </authorList>
    </citation>
    <scope>NUCLEOTIDE SEQUENCE</scope>
</reference>
<name>A0ABQ5IP92_9ASTR</name>
<comment type="caution">
    <text evidence="2">The sequence shown here is derived from an EMBL/GenBank/DDBJ whole genome shotgun (WGS) entry which is preliminary data.</text>
</comment>
<protein>
    <submittedName>
        <fullName evidence="2">Uncharacterized protein</fullName>
    </submittedName>
</protein>
<keyword evidence="3" id="KW-1185">Reference proteome</keyword>
<gene>
    <name evidence="2" type="ORF">Tco_1111601</name>
</gene>
<sequence>MTPPTTTSVFDNEDITLAKTLVKMKDDKAKLKGVAIKEVEESDRPARSVLTLKPLLKIDPKDKGKGVLEEEPEPAKKIKKNERLIEKMNKKAADQDTSKKEKVLEEPDSTKMEVKKEEVKESTRKRPSTILKMKVRKKARKQTHADSDASKKRKGSPRMKRMSKRKKTDSDLEEEEHLKTFLKIVPDEEGIINYEVLEKRFPIINWESKFYDFDR</sequence>
<reference evidence="2" key="2">
    <citation type="submission" date="2022-01" db="EMBL/GenBank/DDBJ databases">
        <authorList>
            <person name="Yamashiro T."/>
            <person name="Shiraishi A."/>
            <person name="Satake H."/>
            <person name="Nakayama K."/>
        </authorList>
    </citation>
    <scope>NUCLEOTIDE SEQUENCE</scope>
</reference>
<dbReference type="EMBL" id="BQNB010020947">
    <property type="protein sequence ID" value="GJU01263.1"/>
    <property type="molecule type" value="Genomic_DNA"/>
</dbReference>
<feature type="region of interest" description="Disordered" evidence="1">
    <location>
        <begin position="59"/>
        <end position="176"/>
    </location>
</feature>
<feature type="compositionally biased region" description="Basic residues" evidence="1">
    <location>
        <begin position="125"/>
        <end position="142"/>
    </location>
</feature>
<feature type="compositionally biased region" description="Basic and acidic residues" evidence="1">
    <location>
        <begin position="59"/>
        <end position="124"/>
    </location>
</feature>
<organism evidence="2 3">
    <name type="scientific">Tanacetum coccineum</name>
    <dbReference type="NCBI Taxonomy" id="301880"/>
    <lineage>
        <taxon>Eukaryota</taxon>
        <taxon>Viridiplantae</taxon>
        <taxon>Streptophyta</taxon>
        <taxon>Embryophyta</taxon>
        <taxon>Tracheophyta</taxon>
        <taxon>Spermatophyta</taxon>
        <taxon>Magnoliopsida</taxon>
        <taxon>eudicotyledons</taxon>
        <taxon>Gunneridae</taxon>
        <taxon>Pentapetalae</taxon>
        <taxon>asterids</taxon>
        <taxon>campanulids</taxon>
        <taxon>Asterales</taxon>
        <taxon>Asteraceae</taxon>
        <taxon>Asteroideae</taxon>
        <taxon>Anthemideae</taxon>
        <taxon>Anthemidinae</taxon>
        <taxon>Tanacetum</taxon>
    </lineage>
</organism>
<evidence type="ECO:0000313" key="3">
    <source>
        <dbReference type="Proteomes" id="UP001151760"/>
    </source>
</evidence>
<accession>A0ABQ5IP92</accession>
<evidence type="ECO:0000313" key="2">
    <source>
        <dbReference type="EMBL" id="GJU01263.1"/>
    </source>
</evidence>
<dbReference type="Proteomes" id="UP001151760">
    <property type="component" value="Unassembled WGS sequence"/>
</dbReference>
<feature type="compositionally biased region" description="Basic residues" evidence="1">
    <location>
        <begin position="151"/>
        <end position="167"/>
    </location>
</feature>
<evidence type="ECO:0000256" key="1">
    <source>
        <dbReference type="SAM" id="MobiDB-lite"/>
    </source>
</evidence>
<proteinExistence type="predicted"/>